<dbReference type="Proteomes" id="UP000030671">
    <property type="component" value="Unassembled WGS sequence"/>
</dbReference>
<dbReference type="RefSeq" id="XP_009547997.1">
    <property type="nucleotide sequence ID" value="XM_009549702.1"/>
</dbReference>
<evidence type="ECO:0000313" key="1">
    <source>
        <dbReference type="EMBL" id="ETW79410.1"/>
    </source>
</evidence>
<organism evidence="1 2">
    <name type="scientific">Heterobasidion irregulare (strain TC 32-1)</name>
    <dbReference type="NCBI Taxonomy" id="747525"/>
    <lineage>
        <taxon>Eukaryota</taxon>
        <taxon>Fungi</taxon>
        <taxon>Dikarya</taxon>
        <taxon>Basidiomycota</taxon>
        <taxon>Agaricomycotina</taxon>
        <taxon>Agaricomycetes</taxon>
        <taxon>Russulales</taxon>
        <taxon>Bondarzewiaceae</taxon>
        <taxon>Heterobasidion</taxon>
        <taxon>Heterobasidion annosum species complex</taxon>
    </lineage>
</organism>
<dbReference type="GeneID" id="20670746"/>
<keyword evidence="2" id="KW-1185">Reference proteome</keyword>
<dbReference type="HOGENOM" id="CLU_2391900_0_0_1"/>
<proteinExistence type="predicted"/>
<dbReference type="InParanoid" id="W4K238"/>
<feature type="non-terminal residue" evidence="1">
    <location>
        <position position="1"/>
    </location>
</feature>
<sequence>ATHLSFPASTSTTQAFPSPLSTTAAPCNLISEANPGAVSQSLSILTSTAPPDANASSLGLPSKPTCADSPWTPLYPSLQVSTFRARDTTSVFRT</sequence>
<gene>
    <name evidence="1" type="ORF">HETIRDRAFT_321378</name>
</gene>
<reference evidence="1 2" key="1">
    <citation type="journal article" date="2012" name="New Phytol.">
        <title>Insight into trade-off between wood decay and parasitism from the genome of a fungal forest pathogen.</title>
        <authorList>
            <person name="Olson A."/>
            <person name="Aerts A."/>
            <person name="Asiegbu F."/>
            <person name="Belbahri L."/>
            <person name="Bouzid O."/>
            <person name="Broberg A."/>
            <person name="Canback B."/>
            <person name="Coutinho P.M."/>
            <person name="Cullen D."/>
            <person name="Dalman K."/>
            <person name="Deflorio G."/>
            <person name="van Diepen L.T."/>
            <person name="Dunand C."/>
            <person name="Duplessis S."/>
            <person name="Durling M."/>
            <person name="Gonthier P."/>
            <person name="Grimwood J."/>
            <person name="Fossdal C.G."/>
            <person name="Hansson D."/>
            <person name="Henrissat B."/>
            <person name="Hietala A."/>
            <person name="Himmelstrand K."/>
            <person name="Hoffmeister D."/>
            <person name="Hogberg N."/>
            <person name="James T.Y."/>
            <person name="Karlsson M."/>
            <person name="Kohler A."/>
            <person name="Kues U."/>
            <person name="Lee Y.H."/>
            <person name="Lin Y.C."/>
            <person name="Lind M."/>
            <person name="Lindquist E."/>
            <person name="Lombard V."/>
            <person name="Lucas S."/>
            <person name="Lunden K."/>
            <person name="Morin E."/>
            <person name="Murat C."/>
            <person name="Park J."/>
            <person name="Raffaello T."/>
            <person name="Rouze P."/>
            <person name="Salamov A."/>
            <person name="Schmutz J."/>
            <person name="Solheim H."/>
            <person name="Stahlberg J."/>
            <person name="Velez H."/>
            <person name="de Vries R.P."/>
            <person name="Wiebenga A."/>
            <person name="Woodward S."/>
            <person name="Yakovlev I."/>
            <person name="Garbelotto M."/>
            <person name="Martin F."/>
            <person name="Grigoriev I.V."/>
            <person name="Stenlid J."/>
        </authorList>
    </citation>
    <scope>NUCLEOTIDE SEQUENCE [LARGE SCALE GENOMIC DNA]</scope>
    <source>
        <strain evidence="1 2">TC 32-1</strain>
    </source>
</reference>
<accession>W4K238</accession>
<dbReference type="EMBL" id="KI925460">
    <property type="protein sequence ID" value="ETW79410.1"/>
    <property type="molecule type" value="Genomic_DNA"/>
</dbReference>
<protein>
    <submittedName>
        <fullName evidence="1">Uncharacterized protein</fullName>
    </submittedName>
</protein>
<evidence type="ECO:0000313" key="2">
    <source>
        <dbReference type="Proteomes" id="UP000030671"/>
    </source>
</evidence>
<dbReference type="AlphaFoldDB" id="W4K238"/>
<dbReference type="KEGG" id="hir:HETIRDRAFT_321378"/>
<name>W4K238_HETIT</name>